<protein>
    <submittedName>
        <fullName evidence="3">Uncharacterized protein</fullName>
    </submittedName>
</protein>
<accession>A0A2S5BJ07</accession>
<feature type="compositionally biased region" description="Low complexity" evidence="1">
    <location>
        <begin position="316"/>
        <end position="325"/>
    </location>
</feature>
<keyword evidence="4" id="KW-1185">Reference proteome</keyword>
<evidence type="ECO:0000313" key="3">
    <source>
        <dbReference type="EMBL" id="POY76759.1"/>
    </source>
</evidence>
<evidence type="ECO:0000256" key="2">
    <source>
        <dbReference type="SAM" id="Phobius"/>
    </source>
</evidence>
<name>A0A2S5BJ07_9BASI</name>
<keyword evidence="2" id="KW-1133">Transmembrane helix</keyword>
<dbReference type="Proteomes" id="UP000237144">
    <property type="component" value="Unassembled WGS sequence"/>
</dbReference>
<keyword evidence="2" id="KW-0812">Transmembrane</keyword>
<evidence type="ECO:0000256" key="1">
    <source>
        <dbReference type="SAM" id="MobiDB-lite"/>
    </source>
</evidence>
<feature type="compositionally biased region" description="Acidic residues" evidence="1">
    <location>
        <begin position="258"/>
        <end position="286"/>
    </location>
</feature>
<dbReference type="EMBL" id="PJQD01000001">
    <property type="protein sequence ID" value="POY76759.1"/>
    <property type="molecule type" value="Genomic_DNA"/>
</dbReference>
<feature type="transmembrane region" description="Helical" evidence="2">
    <location>
        <begin position="170"/>
        <end position="191"/>
    </location>
</feature>
<keyword evidence="2" id="KW-0472">Membrane</keyword>
<comment type="caution">
    <text evidence="3">The sequence shown here is derived from an EMBL/GenBank/DDBJ whole genome shotgun (WGS) entry which is preliminary data.</text>
</comment>
<reference evidence="3 4" key="1">
    <citation type="journal article" date="2018" name="Front. Microbiol.">
        <title>Prospects for Fungal Bioremediation of Acidic Radioactive Waste Sites: Characterization and Genome Sequence of Rhodotorula taiwanensis MD1149.</title>
        <authorList>
            <person name="Tkavc R."/>
            <person name="Matrosova V.Y."/>
            <person name="Grichenko O.E."/>
            <person name="Gostincar C."/>
            <person name="Volpe R.P."/>
            <person name="Klimenkova P."/>
            <person name="Gaidamakova E.K."/>
            <person name="Zhou C.E."/>
            <person name="Stewart B.J."/>
            <person name="Lyman M.G."/>
            <person name="Malfatti S.A."/>
            <person name="Rubinfeld B."/>
            <person name="Courtot M."/>
            <person name="Singh J."/>
            <person name="Dalgard C.L."/>
            <person name="Hamilton T."/>
            <person name="Frey K.G."/>
            <person name="Gunde-Cimerman N."/>
            <person name="Dugan L."/>
            <person name="Daly M.J."/>
        </authorList>
    </citation>
    <scope>NUCLEOTIDE SEQUENCE [LARGE SCALE GENOMIC DNA]</scope>
    <source>
        <strain evidence="3 4">MD1149</strain>
    </source>
</reference>
<evidence type="ECO:0000313" key="4">
    <source>
        <dbReference type="Proteomes" id="UP000237144"/>
    </source>
</evidence>
<dbReference type="AlphaFoldDB" id="A0A2S5BJ07"/>
<organism evidence="3 4">
    <name type="scientific">Rhodotorula taiwanensis</name>
    <dbReference type="NCBI Taxonomy" id="741276"/>
    <lineage>
        <taxon>Eukaryota</taxon>
        <taxon>Fungi</taxon>
        <taxon>Dikarya</taxon>
        <taxon>Basidiomycota</taxon>
        <taxon>Pucciniomycotina</taxon>
        <taxon>Microbotryomycetes</taxon>
        <taxon>Sporidiobolales</taxon>
        <taxon>Sporidiobolaceae</taxon>
        <taxon>Rhodotorula</taxon>
    </lineage>
</organism>
<gene>
    <name evidence="3" type="ORF">BMF94_0008</name>
</gene>
<sequence length="360" mass="39090">MSTAPLLVPPLDARPTASDSGFVLLTTATDDSADREAPVHRSRGEASAVPHLTARTTTTLPRPRCWPLLSIAALTDSIVTFALALRVPIETLPKSAVVINLARSVVVGTVVVSPRIREFGPVILAQLAVSALVLLFRLNELVQTNAVFAGPSVGLQEDHARKLLNPTTEWYLSSFLFSCLHWLLFVTFVGVRRTRNPLAGRMKRSSTWGEQRWEGTQETINPEYEDGSIRTLSSRGHRYQNSHGSASTSAALSLGIDNEGETGVPEEYDSADELDNVSSDDEDEHENDIIDVPRRYTGGGLTRSVSGPLRHRRSRASLLSTSSSTRRSEEGRPATSPRNRVASGLGLVRNYGSINSIAGI</sequence>
<feature type="region of interest" description="Disordered" evidence="1">
    <location>
        <begin position="257"/>
        <end position="340"/>
    </location>
</feature>
<dbReference type="OrthoDB" id="10266435at2759"/>
<proteinExistence type="predicted"/>